<feature type="signal peptide" evidence="8">
    <location>
        <begin position="1"/>
        <end position="20"/>
    </location>
</feature>
<dbReference type="Pfam" id="PF04347">
    <property type="entry name" value="FliO"/>
    <property type="match status" value="1"/>
</dbReference>
<evidence type="ECO:0000256" key="2">
    <source>
        <dbReference type="ARBA" id="ARBA00022692"/>
    </source>
</evidence>
<dbReference type="EMBL" id="QKRX01000021">
    <property type="protein sequence ID" value="RAU16564.1"/>
    <property type="molecule type" value="Genomic_DNA"/>
</dbReference>
<keyword evidence="3 7" id="KW-1133">Transmembrane helix</keyword>
<keyword evidence="4 7" id="KW-0472">Membrane</keyword>
<comment type="subcellular location">
    <subcellularLocation>
        <location evidence="7">Cell membrane</location>
    </subcellularLocation>
    <subcellularLocation>
        <location evidence="7">Bacterial flagellum basal body</location>
    </subcellularLocation>
</comment>
<feature type="transmembrane region" description="Helical" evidence="7">
    <location>
        <begin position="36"/>
        <end position="62"/>
    </location>
</feature>
<gene>
    <name evidence="9" type="primary">fliO</name>
    <name evidence="9" type="ORF">DN062_17510</name>
</gene>
<proteinExistence type="inferred from homology"/>
<keyword evidence="2 7" id="KW-0812">Transmembrane</keyword>
<evidence type="ECO:0000256" key="4">
    <source>
        <dbReference type="ARBA" id="ARBA00023136"/>
    </source>
</evidence>
<sequence>MKGLLTLIVCFILSSSYAFATEAPLVPQNNFMSSEPMTFAAIVQMVLGLLLVIAVIFIIAAIMRRVAFLPGQHKKLRIVAALSLGQKERVVLVQVGDEQLLLGVSQGQVTLLKSFDEPVIELSVPCDDFGSRLKSIIAAQRGRSK</sequence>
<evidence type="ECO:0000256" key="1">
    <source>
        <dbReference type="ARBA" id="ARBA00022475"/>
    </source>
</evidence>
<evidence type="ECO:0000256" key="3">
    <source>
        <dbReference type="ARBA" id="ARBA00022989"/>
    </source>
</evidence>
<dbReference type="NCBIfam" id="TIGR03500">
    <property type="entry name" value="FliO_TIGR"/>
    <property type="match status" value="1"/>
</dbReference>
<comment type="caution">
    <text evidence="9">The sequence shown here is derived from an EMBL/GenBank/DDBJ whole genome shotgun (WGS) entry which is preliminary data.</text>
</comment>
<name>A0A364NHN9_9GAMM</name>
<dbReference type="GO" id="GO:0009425">
    <property type="term" value="C:bacterial-type flagellum basal body"/>
    <property type="evidence" value="ECO:0007669"/>
    <property type="project" value="UniProtKB-SubCell"/>
</dbReference>
<dbReference type="GO" id="GO:0005886">
    <property type="term" value="C:plasma membrane"/>
    <property type="evidence" value="ECO:0007669"/>
    <property type="project" value="UniProtKB-SubCell"/>
</dbReference>
<dbReference type="InterPro" id="IPR052205">
    <property type="entry name" value="FliO/MopB"/>
</dbReference>
<protein>
    <recommendedName>
        <fullName evidence="7">Flagellar protein</fullName>
    </recommendedName>
</protein>
<dbReference type="InterPro" id="IPR022781">
    <property type="entry name" value="Flagellar_biosynth_FliO"/>
</dbReference>
<dbReference type="OrthoDB" id="5741235at2"/>
<dbReference type="PANTHER" id="PTHR38766:SF1">
    <property type="entry name" value="FLAGELLAR PROTEIN FLIO"/>
    <property type="match status" value="1"/>
</dbReference>
<keyword evidence="10" id="KW-1185">Reference proteome</keyword>
<evidence type="ECO:0000313" key="9">
    <source>
        <dbReference type="EMBL" id="RAU16564.1"/>
    </source>
</evidence>
<evidence type="ECO:0000313" key="10">
    <source>
        <dbReference type="Proteomes" id="UP000250744"/>
    </source>
</evidence>
<evidence type="ECO:0000256" key="8">
    <source>
        <dbReference type="SAM" id="SignalP"/>
    </source>
</evidence>
<dbReference type="AlphaFoldDB" id="A0A364NHN9"/>
<feature type="chain" id="PRO_5016644197" description="Flagellar protein" evidence="8">
    <location>
        <begin position="21"/>
        <end position="145"/>
    </location>
</feature>
<keyword evidence="9" id="KW-0969">Cilium</keyword>
<comment type="similarity">
    <text evidence="6 7">Belongs to the FliO/MopB family.</text>
</comment>
<dbReference type="PANTHER" id="PTHR38766">
    <property type="entry name" value="FLAGELLAR PROTEIN FLIO"/>
    <property type="match status" value="1"/>
</dbReference>
<keyword evidence="5 7" id="KW-0975">Bacterial flagellum</keyword>
<keyword evidence="9" id="KW-0966">Cell projection</keyword>
<reference evidence="9 10" key="1">
    <citation type="submission" date="2018-06" db="EMBL/GenBank/DDBJ databases">
        <title>Nitrincola tibetense sp. nov., isolated from Lake XuguoCo on Tibetan Plateau.</title>
        <authorList>
            <person name="Xing P."/>
        </authorList>
    </citation>
    <scope>NUCLEOTIDE SEQUENCE [LARGE SCALE GENOMIC DNA]</scope>
    <source>
        <strain evidence="10">xg18</strain>
    </source>
</reference>
<dbReference type="GO" id="GO:0044781">
    <property type="term" value="P:bacterial-type flagellum organization"/>
    <property type="evidence" value="ECO:0007669"/>
    <property type="project" value="UniProtKB-UniRule"/>
</dbReference>
<organism evidence="9 10">
    <name type="scientific">Nitrincola tibetensis</name>
    <dbReference type="NCBI Taxonomy" id="2219697"/>
    <lineage>
        <taxon>Bacteria</taxon>
        <taxon>Pseudomonadati</taxon>
        <taxon>Pseudomonadota</taxon>
        <taxon>Gammaproteobacteria</taxon>
        <taxon>Oceanospirillales</taxon>
        <taxon>Oceanospirillaceae</taxon>
        <taxon>Nitrincola</taxon>
    </lineage>
</organism>
<dbReference type="RefSeq" id="WP_112160590.1">
    <property type="nucleotide sequence ID" value="NZ_QKRX01000021.1"/>
</dbReference>
<keyword evidence="8" id="KW-0732">Signal</keyword>
<evidence type="ECO:0000256" key="6">
    <source>
        <dbReference type="ARBA" id="ARBA00037937"/>
    </source>
</evidence>
<evidence type="ECO:0000256" key="7">
    <source>
        <dbReference type="RuleBase" id="RU362064"/>
    </source>
</evidence>
<dbReference type="Proteomes" id="UP000250744">
    <property type="component" value="Unassembled WGS sequence"/>
</dbReference>
<evidence type="ECO:0000256" key="5">
    <source>
        <dbReference type="ARBA" id="ARBA00023143"/>
    </source>
</evidence>
<keyword evidence="9" id="KW-0282">Flagellum</keyword>
<accession>A0A364NHN9</accession>
<keyword evidence="1 7" id="KW-1003">Cell membrane</keyword>